<dbReference type="FunFam" id="3.90.70.80:FF:000004">
    <property type="entry name" value="deubiquitinating protein VCIP135 isoform X2"/>
    <property type="match status" value="1"/>
</dbReference>
<feature type="compositionally biased region" description="Basic and acidic residues" evidence="1">
    <location>
        <begin position="678"/>
        <end position="688"/>
    </location>
</feature>
<dbReference type="Gene3D" id="3.90.70.80">
    <property type="match status" value="1"/>
</dbReference>
<feature type="compositionally biased region" description="Basic and acidic residues" evidence="1">
    <location>
        <begin position="1266"/>
        <end position="1285"/>
    </location>
</feature>
<dbReference type="EMBL" id="PZQS01000018">
    <property type="protein sequence ID" value="PVD18241.1"/>
    <property type="molecule type" value="Genomic_DNA"/>
</dbReference>
<feature type="region of interest" description="Disordered" evidence="1">
    <location>
        <begin position="678"/>
        <end position="771"/>
    </location>
</feature>
<feature type="compositionally biased region" description="Basic and acidic residues" evidence="1">
    <location>
        <begin position="1211"/>
        <end position="1220"/>
    </location>
</feature>
<dbReference type="STRING" id="400727.A0A2T7NAQ6"/>
<dbReference type="Pfam" id="PF02338">
    <property type="entry name" value="OTU"/>
    <property type="match status" value="1"/>
</dbReference>
<gene>
    <name evidence="3" type="ORF">C0Q70_21767</name>
</gene>
<feature type="compositionally biased region" description="Low complexity" evidence="1">
    <location>
        <begin position="738"/>
        <end position="748"/>
    </location>
</feature>
<dbReference type="InterPro" id="IPR045827">
    <property type="entry name" value="VCPIP1_N"/>
</dbReference>
<dbReference type="Proteomes" id="UP000245119">
    <property type="component" value="Unassembled WGS sequence"/>
</dbReference>
<reference evidence="3 4" key="1">
    <citation type="submission" date="2018-04" db="EMBL/GenBank/DDBJ databases">
        <title>The genome of golden apple snail Pomacea canaliculata provides insight into stress tolerance and invasive adaptation.</title>
        <authorList>
            <person name="Liu C."/>
            <person name="Liu B."/>
            <person name="Ren Y."/>
            <person name="Zhang Y."/>
            <person name="Wang H."/>
            <person name="Li S."/>
            <person name="Jiang F."/>
            <person name="Yin L."/>
            <person name="Zhang G."/>
            <person name="Qian W."/>
            <person name="Fan W."/>
        </authorList>
    </citation>
    <scope>NUCLEOTIDE SEQUENCE [LARGE SCALE GENOMIC DNA]</scope>
    <source>
        <strain evidence="3">SZHN2017</strain>
        <tissue evidence="3">Muscle</tissue>
    </source>
</reference>
<sequence>MPHSDNQPSPLSNSPDTSDKHHILCGVCPDPQCQTKLHFLSTSSSVECTGCGQRHDKSTLLSIMEAPTSAGTFQNLLQSLLMSTVKPHRGPDNVKVLGLSNYMCKLLSPVLSRYGMDRQTGRAKLLTEMGQGEIFDCGNLSDRAFLLDSEHVNIEGFGRDPSSAAYLADTLEAVKKVNDDDERLIPIYADGDGHCLVHAVSRALVGRELFWHALRLNLMHHLQDNLEKYELLFENFVDKDEWKEIIEECDPNFMPKDHEPAGLRNIHIFGLANVLKRPIILLDTLGGMQSSGDYSGVFLPALVEPEKCCGKDGVLNKPICVAWSSQGRNHFISLVGVKGKPCPRLPRYMIQRAWGVSSSMVDKYIHFEDDQLCAIGGEKCLQDRYLQRLVTAMEEVFYNLHGVHPSLVADVHQYSFKSQGIDVGKTERAVEETKQFVQDGQLLRCLICKALTHFPMPRNAFVKGGALYQLALDTHHELLPSELYKFPKYYDITCHYDKVKDELIPDISQLSCPFCRGLQVRPVKADGTIEYKNGDRTIVPTNSKAGCGCGFKHYWDGQLYDNQPELLTVPLEWNNKKVEERVAWFQHETDPQLNSNVYQVAENLVQKHFPGEFGSERLVQQVVDTILRQTASSKTDDVESPHVGAPKSCDHGSWTADEESKIILSGAGIQKRSLHKEELNKSETEQQLRHRVSANAPLQQTRSKSVESSTGPSGKTSPQTSPHRSGAAKEARGSPDLSATSSAKSTPSATPPSTPKSTAHGGKTVRVTSSTGQAVRTGHFHIWQFYSETIWCDVDGRWGWRHHGGGGGDHYWGKEQKLEEALGVPPHRQKLRVGFPPRELKAPAAGEEGRFVPINHGDKIVVEVLSEPSLVAGIVEWHTLTHSADAASRPVDSDQAGGQWGLFDWKEQMPHSESLIEHLRDSQHLGDSIDSAIISLGLIATMSGKDLWTYVQKEPHLFSVGGLFYKQVERDLGLTPNKHCTLPALPGKVFRYNDVEDRLELCLEPHGHFPVQPEIEKLVRSGMIPHDVHSSVSDEAGQGKFGSSSALGSGCITHTHGSHKAFSGQGHSLRSAAVNETRMPADLPMTSHKHEARRLHNFCDPAHAQESIEEVPEVDNSDLKEELACGAEPGKAQEMYLRKGPGFSVLKPQSVPEASTDALLQLTRQIKEAIGSDTDTEIMECVMEQANEEQAEHRAPLAWPHSSAGESTTEDEIHPRDYQDCKGGQNMEYMDGVAEQGSDILASSLSHKAPQQTPAVPLLQDVVGSDTDRAAEARDKEERDVDGSVKVKTISKKQDEQSADEMDTT</sequence>
<dbReference type="GO" id="GO:0035871">
    <property type="term" value="P:protein K11-linked deubiquitination"/>
    <property type="evidence" value="ECO:0007669"/>
    <property type="project" value="TreeGrafter"/>
</dbReference>
<protein>
    <recommendedName>
        <fullName evidence="2">OTU domain-containing protein</fullName>
    </recommendedName>
</protein>
<dbReference type="CDD" id="cd22769">
    <property type="entry name" value="OTU_VCIP135"/>
    <property type="match status" value="1"/>
</dbReference>
<dbReference type="GO" id="GO:0016567">
    <property type="term" value="P:protein ubiquitination"/>
    <property type="evidence" value="ECO:0007669"/>
    <property type="project" value="InterPro"/>
</dbReference>
<dbReference type="InterPro" id="IPR003323">
    <property type="entry name" value="OTU_dom"/>
</dbReference>
<dbReference type="Pfam" id="PF19437">
    <property type="entry name" value="VCIP135_N"/>
    <property type="match status" value="1"/>
</dbReference>
<dbReference type="InterPro" id="IPR039087">
    <property type="entry name" value="VCPIP1"/>
</dbReference>
<feature type="region of interest" description="Disordered" evidence="1">
    <location>
        <begin position="1246"/>
        <end position="1305"/>
    </location>
</feature>
<name>A0A2T7NAQ6_POMCA</name>
<dbReference type="PROSITE" id="PS50802">
    <property type="entry name" value="OTU"/>
    <property type="match status" value="1"/>
</dbReference>
<comment type="caution">
    <text evidence="3">The sequence shown here is derived from an EMBL/GenBank/DDBJ whole genome shotgun (WGS) entry which is preliminary data.</text>
</comment>
<dbReference type="OrthoDB" id="10012024at2759"/>
<dbReference type="Gene3D" id="3.10.20.90">
    <property type="entry name" value="Phosphatidylinositol 3-kinase Catalytic Subunit, Chain A, domain 1"/>
    <property type="match status" value="1"/>
</dbReference>
<dbReference type="PANTHER" id="PTHR14843">
    <property type="entry name" value="DEUBIQUITINATING PROTEIN VCIP135"/>
    <property type="match status" value="1"/>
</dbReference>
<feature type="domain" description="OTU" evidence="2">
    <location>
        <begin position="184"/>
        <end position="337"/>
    </location>
</feature>
<feature type="compositionally biased region" description="Polar residues" evidence="1">
    <location>
        <begin position="696"/>
        <end position="723"/>
    </location>
</feature>
<evidence type="ECO:0000256" key="1">
    <source>
        <dbReference type="SAM" id="MobiDB-lite"/>
    </source>
</evidence>
<evidence type="ECO:0000313" key="4">
    <source>
        <dbReference type="Proteomes" id="UP000245119"/>
    </source>
</evidence>
<dbReference type="GO" id="GO:0071108">
    <property type="term" value="P:protein K48-linked deubiquitination"/>
    <property type="evidence" value="ECO:0007669"/>
    <property type="project" value="TreeGrafter"/>
</dbReference>
<dbReference type="PANTHER" id="PTHR14843:SF2">
    <property type="entry name" value="DEUBIQUITINATING PROTEIN VCPIP1"/>
    <property type="match status" value="1"/>
</dbReference>
<accession>A0A2T7NAQ6</accession>
<evidence type="ECO:0000259" key="2">
    <source>
        <dbReference type="PROSITE" id="PS50802"/>
    </source>
</evidence>
<proteinExistence type="predicted"/>
<evidence type="ECO:0000313" key="3">
    <source>
        <dbReference type="EMBL" id="PVD18241.1"/>
    </source>
</evidence>
<keyword evidence="4" id="KW-1185">Reference proteome</keyword>
<feature type="region of interest" description="Disordered" evidence="1">
    <location>
        <begin position="631"/>
        <end position="656"/>
    </location>
</feature>
<dbReference type="GO" id="GO:0004843">
    <property type="term" value="F:cysteine-type deubiquitinase activity"/>
    <property type="evidence" value="ECO:0007669"/>
    <property type="project" value="InterPro"/>
</dbReference>
<feature type="region of interest" description="Disordered" evidence="1">
    <location>
        <begin position="1188"/>
        <end position="1225"/>
    </location>
</feature>
<dbReference type="GO" id="GO:0016320">
    <property type="term" value="P:endoplasmic reticulum membrane fusion"/>
    <property type="evidence" value="ECO:0007669"/>
    <property type="project" value="TreeGrafter"/>
</dbReference>
<dbReference type="GO" id="GO:0090168">
    <property type="term" value="P:Golgi reassembly"/>
    <property type="evidence" value="ECO:0007669"/>
    <property type="project" value="TreeGrafter"/>
</dbReference>
<organism evidence="3 4">
    <name type="scientific">Pomacea canaliculata</name>
    <name type="common">Golden apple snail</name>
    <dbReference type="NCBI Taxonomy" id="400727"/>
    <lineage>
        <taxon>Eukaryota</taxon>
        <taxon>Metazoa</taxon>
        <taxon>Spiralia</taxon>
        <taxon>Lophotrochozoa</taxon>
        <taxon>Mollusca</taxon>
        <taxon>Gastropoda</taxon>
        <taxon>Caenogastropoda</taxon>
        <taxon>Architaenioglossa</taxon>
        <taxon>Ampullarioidea</taxon>
        <taxon>Ampullariidae</taxon>
        <taxon>Pomacea</taxon>
    </lineage>
</organism>